<organism evidence="2 3">
    <name type="scientific">Hohenbuehelia grisea</name>
    <dbReference type="NCBI Taxonomy" id="104357"/>
    <lineage>
        <taxon>Eukaryota</taxon>
        <taxon>Fungi</taxon>
        <taxon>Dikarya</taxon>
        <taxon>Basidiomycota</taxon>
        <taxon>Agaricomycotina</taxon>
        <taxon>Agaricomycetes</taxon>
        <taxon>Agaricomycetidae</taxon>
        <taxon>Agaricales</taxon>
        <taxon>Pleurotineae</taxon>
        <taxon>Pleurotaceae</taxon>
        <taxon>Hohenbuehelia</taxon>
    </lineage>
</organism>
<feature type="region of interest" description="Disordered" evidence="1">
    <location>
        <begin position="277"/>
        <end position="296"/>
    </location>
</feature>
<feature type="compositionally biased region" description="Polar residues" evidence="1">
    <location>
        <begin position="109"/>
        <end position="143"/>
    </location>
</feature>
<proteinExistence type="predicted"/>
<reference evidence="3" key="1">
    <citation type="submission" date="2024-06" db="EMBL/GenBank/DDBJ databases">
        <title>Multi-omics analyses provide insights into the biosynthesis of the anticancer antibiotic pleurotin in Hohenbuehelia grisea.</title>
        <authorList>
            <person name="Weaver J.A."/>
            <person name="Alberti F."/>
        </authorList>
    </citation>
    <scope>NUCLEOTIDE SEQUENCE [LARGE SCALE GENOMIC DNA]</scope>
    <source>
        <strain evidence="3">T-177</strain>
    </source>
</reference>
<evidence type="ECO:0000256" key="1">
    <source>
        <dbReference type="SAM" id="MobiDB-lite"/>
    </source>
</evidence>
<comment type="caution">
    <text evidence="2">The sequence shown here is derived from an EMBL/GenBank/DDBJ whole genome shotgun (WGS) entry which is preliminary data.</text>
</comment>
<name>A0ABR3IV64_9AGAR</name>
<evidence type="ECO:0000313" key="3">
    <source>
        <dbReference type="Proteomes" id="UP001556367"/>
    </source>
</evidence>
<feature type="compositionally biased region" description="Low complexity" evidence="1">
    <location>
        <begin position="280"/>
        <end position="294"/>
    </location>
</feature>
<accession>A0ABR3IV64</accession>
<feature type="region of interest" description="Disordered" evidence="1">
    <location>
        <begin position="90"/>
        <end position="156"/>
    </location>
</feature>
<protein>
    <submittedName>
        <fullName evidence="2">Uncharacterized protein</fullName>
    </submittedName>
</protein>
<sequence>MAASSTCVSRDIKRTQKEFKSIIIQALDHHPSLPMNHHKYFLDSKSYALRRQHRVLSYVLHKSCASGNDCKDIRSTMPEIEHRLKGKKLGTRRNARTQHTKGQFLATISGPSRSEVSRGNYNISSEVNPSSKAVPIKTSSSISGPHAQATPSKHTHLMTKPSPLPLSACTATLSPKEQQPAGREVLLGPSMTRRRIASNRPALQRRLSLKTYREFPAFNLTVSPALALLSPDQCLSPITPVDQLIHALRSPPELPRPAQAKPQLRRGFEQDAYPTSLAVGTASPTPGTGSPTSPLCERASRLSLSGSPTTSRLPVRRRLSYSLVTPQSRSAFRSPHQARLATPAYLASPLDIHTSFNSPLDTPIACPQNYPLPSLTSPHGWFYSPKHIET</sequence>
<dbReference type="Proteomes" id="UP001556367">
    <property type="component" value="Unassembled WGS sequence"/>
</dbReference>
<gene>
    <name evidence="2" type="ORF">HGRIS_013262</name>
</gene>
<evidence type="ECO:0000313" key="2">
    <source>
        <dbReference type="EMBL" id="KAL0947130.1"/>
    </source>
</evidence>
<feature type="compositionally biased region" description="Basic residues" evidence="1">
    <location>
        <begin position="90"/>
        <end position="99"/>
    </location>
</feature>
<keyword evidence="3" id="KW-1185">Reference proteome</keyword>
<dbReference type="EMBL" id="JASNQZ010000015">
    <property type="protein sequence ID" value="KAL0947130.1"/>
    <property type="molecule type" value="Genomic_DNA"/>
</dbReference>